<dbReference type="InterPro" id="IPR006684">
    <property type="entry name" value="YbgC/YbaW"/>
</dbReference>
<dbReference type="EMBL" id="VTOW01000002">
    <property type="protein sequence ID" value="NKE70915.1"/>
    <property type="molecule type" value="Genomic_DNA"/>
</dbReference>
<dbReference type="AlphaFoldDB" id="A0A7X6IAZ6"/>
<proteinExistence type="predicted"/>
<reference evidence="2 3" key="1">
    <citation type="journal article" date="2020" name="Nature">
        <title>Bacterial chemolithoautotrophy via manganese oxidation.</title>
        <authorList>
            <person name="Yu H."/>
            <person name="Leadbetter J.R."/>
        </authorList>
    </citation>
    <scope>NUCLEOTIDE SEQUENCE [LARGE SCALE GENOMIC DNA]</scope>
    <source>
        <strain evidence="2 3">Mn-1</strain>
    </source>
</reference>
<keyword evidence="1" id="KW-0378">Hydrolase</keyword>
<evidence type="ECO:0000256" key="1">
    <source>
        <dbReference type="ARBA" id="ARBA00022801"/>
    </source>
</evidence>
<dbReference type="CDD" id="cd00586">
    <property type="entry name" value="4HBT"/>
    <property type="match status" value="1"/>
</dbReference>
<gene>
    <name evidence="2" type="ORF">MNODULE_09205</name>
</gene>
<organism evidence="2 3">
    <name type="scientific">Candidatus Manganitrophus noduliformans</name>
    <dbReference type="NCBI Taxonomy" id="2606439"/>
    <lineage>
        <taxon>Bacteria</taxon>
        <taxon>Pseudomonadati</taxon>
        <taxon>Nitrospirota</taxon>
        <taxon>Nitrospiria</taxon>
        <taxon>Candidatus Troglogloeales</taxon>
        <taxon>Candidatus Manganitrophaceae</taxon>
        <taxon>Candidatus Manganitrophus</taxon>
    </lineage>
</organism>
<protein>
    <submittedName>
        <fullName evidence="2">Acyl-CoA thioesterase</fullName>
    </submittedName>
</protein>
<comment type="caution">
    <text evidence="2">The sequence shown here is derived from an EMBL/GenBank/DDBJ whole genome shotgun (WGS) entry which is preliminary data.</text>
</comment>
<dbReference type="RefSeq" id="WP_168059265.1">
    <property type="nucleotide sequence ID" value="NZ_VTOW01000002.1"/>
</dbReference>
<dbReference type="InterPro" id="IPR029069">
    <property type="entry name" value="HotDog_dom_sf"/>
</dbReference>
<name>A0A7X6IAZ6_9BACT</name>
<dbReference type="PIRSF" id="PIRSF003230">
    <property type="entry name" value="YbgC"/>
    <property type="match status" value="1"/>
</dbReference>
<keyword evidence="3" id="KW-1185">Reference proteome</keyword>
<dbReference type="Proteomes" id="UP000534783">
    <property type="component" value="Unassembled WGS sequence"/>
</dbReference>
<evidence type="ECO:0000313" key="3">
    <source>
        <dbReference type="Proteomes" id="UP000534783"/>
    </source>
</evidence>
<dbReference type="Gene3D" id="3.10.129.10">
    <property type="entry name" value="Hotdog Thioesterase"/>
    <property type="match status" value="1"/>
</dbReference>
<accession>A0A7X6IAZ6</accession>
<sequence>MSTHLKTILKIKEIPNKKIGNKFIFRRRVYLSDTNAQGNVYFAKYFEWQGDAREEFFRTAVPIHESFFSAGYRLLTVEASLEYKGEAKLYDEVEITITVGWIRRASAELKFIFSNAETGSTIAVGKQIIASAEKDGKPVAAPQAVRDLLLPYCESPKNP</sequence>
<dbReference type="Pfam" id="PF13279">
    <property type="entry name" value="4HBT_2"/>
    <property type="match status" value="1"/>
</dbReference>
<dbReference type="GO" id="GO:0016787">
    <property type="term" value="F:hydrolase activity"/>
    <property type="evidence" value="ECO:0007669"/>
    <property type="project" value="UniProtKB-KW"/>
</dbReference>
<evidence type="ECO:0000313" key="2">
    <source>
        <dbReference type="EMBL" id="NKE70915.1"/>
    </source>
</evidence>
<dbReference type="SUPFAM" id="SSF54637">
    <property type="entry name" value="Thioesterase/thiol ester dehydrase-isomerase"/>
    <property type="match status" value="1"/>
</dbReference>